<evidence type="ECO:0000313" key="3">
    <source>
        <dbReference type="Proteomes" id="UP001381693"/>
    </source>
</evidence>
<proteinExistence type="predicted"/>
<accession>A0AAN8ZNT1</accession>
<reference evidence="2 3" key="1">
    <citation type="submission" date="2023-11" db="EMBL/GenBank/DDBJ databases">
        <title>Halocaridina rubra genome assembly.</title>
        <authorList>
            <person name="Smith C."/>
        </authorList>
    </citation>
    <scope>NUCLEOTIDE SEQUENCE [LARGE SCALE GENOMIC DNA]</scope>
    <source>
        <strain evidence="2">EP-1</strain>
        <tissue evidence="2">Whole</tissue>
    </source>
</reference>
<dbReference type="Proteomes" id="UP001381693">
    <property type="component" value="Unassembled WGS sequence"/>
</dbReference>
<comment type="caution">
    <text evidence="2">The sequence shown here is derived from an EMBL/GenBank/DDBJ whole genome shotgun (WGS) entry which is preliminary data.</text>
</comment>
<evidence type="ECO:0000313" key="2">
    <source>
        <dbReference type="EMBL" id="KAK7015917.1"/>
    </source>
</evidence>
<organism evidence="2 3">
    <name type="scientific">Halocaridina rubra</name>
    <name type="common">Hawaiian red shrimp</name>
    <dbReference type="NCBI Taxonomy" id="373956"/>
    <lineage>
        <taxon>Eukaryota</taxon>
        <taxon>Metazoa</taxon>
        <taxon>Ecdysozoa</taxon>
        <taxon>Arthropoda</taxon>
        <taxon>Crustacea</taxon>
        <taxon>Multicrustacea</taxon>
        <taxon>Malacostraca</taxon>
        <taxon>Eumalacostraca</taxon>
        <taxon>Eucarida</taxon>
        <taxon>Decapoda</taxon>
        <taxon>Pleocyemata</taxon>
        <taxon>Caridea</taxon>
        <taxon>Atyoidea</taxon>
        <taxon>Atyidae</taxon>
        <taxon>Halocaridina</taxon>
    </lineage>
</organism>
<dbReference type="AlphaFoldDB" id="A0AAN8ZNT1"/>
<dbReference type="EMBL" id="JAXCGZ010023176">
    <property type="protein sequence ID" value="KAK7015917.1"/>
    <property type="molecule type" value="Genomic_DNA"/>
</dbReference>
<sequence>MTSPVKSLKRKLSNLDDNFRSSFDPQADEEFLKAEEELKNDHTAFYQLFLDIPEVHPDYSLHYVQFKTEYNKRFGNEPENFKKLWDVYWYEVIQQKQEEDWDLKIRVLIRQYQVKSSYEEKAQEKRQSGLKMQYNSISSDEESSGSNKESKWKNIVVDGSSPNNIPLSHSLELLENVCDSLGDIFGSVLKRVIKKINESTNTEDIISFLSNKDTVKLLKWAAGKLKVLGVDAEGAQKNKLLSCSNIALKLIIYGIEGTWNANHNRLDIEKIAISTFNKDIPTTLSIIEESLKLCGIESPTRRIVNSVFSQVSSHHVKMALSK</sequence>
<keyword evidence="3" id="KW-1185">Reference proteome</keyword>
<evidence type="ECO:0000256" key="1">
    <source>
        <dbReference type="SAM" id="MobiDB-lite"/>
    </source>
</evidence>
<name>A0AAN8ZNT1_HALRR</name>
<gene>
    <name evidence="2" type="ORF">SK128_028175</name>
</gene>
<feature type="region of interest" description="Disordered" evidence="1">
    <location>
        <begin position="125"/>
        <end position="150"/>
    </location>
</feature>
<protein>
    <submittedName>
        <fullName evidence="2">Uncharacterized protein</fullName>
    </submittedName>
</protein>